<keyword evidence="4 8" id="KW-0812">Transmembrane</keyword>
<keyword evidence="5" id="KW-0677">Repeat</keyword>
<sequence>MAGKKEPKTIAKHARFLLGGAAGLLPAESRGYTSIFNALFRISTEEGVLALWTNMKVINGKPEYSRNLDVFFTVVRREGVLSRWKGFTPHTVLTFIFLEQMTAMYRKIVLGEEGGGPSSL</sequence>
<evidence type="ECO:0000256" key="8">
    <source>
        <dbReference type="PROSITE-ProRule" id="PRU00282"/>
    </source>
</evidence>
<dbReference type="InterPro" id="IPR018108">
    <property type="entry name" value="MCP_transmembrane"/>
</dbReference>
<feature type="repeat" description="Solcar" evidence="8">
    <location>
        <begin position="14"/>
        <end position="111"/>
    </location>
</feature>
<accession>A0AAD9L243</accession>
<comment type="caution">
    <text evidence="9">The sequence shown here is derived from an EMBL/GenBank/DDBJ whole genome shotgun (WGS) entry which is preliminary data.</text>
</comment>
<evidence type="ECO:0000313" key="9">
    <source>
        <dbReference type="EMBL" id="KAK2181337.1"/>
    </source>
</evidence>
<name>A0AAD9L243_RIDPI</name>
<keyword evidence="3" id="KW-0813">Transport</keyword>
<evidence type="ECO:0000256" key="3">
    <source>
        <dbReference type="ARBA" id="ARBA00022448"/>
    </source>
</evidence>
<dbReference type="GO" id="GO:0016020">
    <property type="term" value="C:membrane"/>
    <property type="evidence" value="ECO:0007669"/>
    <property type="project" value="UniProtKB-SubCell"/>
</dbReference>
<dbReference type="AlphaFoldDB" id="A0AAD9L243"/>
<dbReference type="EMBL" id="JAODUO010000402">
    <property type="protein sequence ID" value="KAK2181337.1"/>
    <property type="molecule type" value="Genomic_DNA"/>
</dbReference>
<dbReference type="InterPro" id="IPR023395">
    <property type="entry name" value="MCP_dom_sf"/>
</dbReference>
<evidence type="ECO:0000256" key="4">
    <source>
        <dbReference type="ARBA" id="ARBA00022692"/>
    </source>
</evidence>
<evidence type="ECO:0000256" key="6">
    <source>
        <dbReference type="ARBA" id="ARBA00022989"/>
    </source>
</evidence>
<evidence type="ECO:0000256" key="5">
    <source>
        <dbReference type="ARBA" id="ARBA00022737"/>
    </source>
</evidence>
<evidence type="ECO:0000256" key="2">
    <source>
        <dbReference type="ARBA" id="ARBA00006375"/>
    </source>
</evidence>
<comment type="subcellular location">
    <subcellularLocation>
        <location evidence="1">Membrane</location>
        <topology evidence="1">Multi-pass membrane protein</topology>
    </subcellularLocation>
</comment>
<dbReference type="PANTHER" id="PTHR45618">
    <property type="entry name" value="MITOCHONDRIAL DICARBOXYLATE CARRIER-RELATED"/>
    <property type="match status" value="1"/>
</dbReference>
<evidence type="ECO:0000256" key="1">
    <source>
        <dbReference type="ARBA" id="ARBA00004141"/>
    </source>
</evidence>
<dbReference type="InterPro" id="IPR050391">
    <property type="entry name" value="Mito_Metabolite_Transporter"/>
</dbReference>
<dbReference type="Proteomes" id="UP001209878">
    <property type="component" value="Unassembled WGS sequence"/>
</dbReference>
<evidence type="ECO:0000256" key="7">
    <source>
        <dbReference type="ARBA" id="ARBA00023136"/>
    </source>
</evidence>
<keyword evidence="10" id="KW-1185">Reference proteome</keyword>
<organism evidence="9 10">
    <name type="scientific">Ridgeia piscesae</name>
    <name type="common">Tubeworm</name>
    <dbReference type="NCBI Taxonomy" id="27915"/>
    <lineage>
        <taxon>Eukaryota</taxon>
        <taxon>Metazoa</taxon>
        <taxon>Spiralia</taxon>
        <taxon>Lophotrochozoa</taxon>
        <taxon>Annelida</taxon>
        <taxon>Polychaeta</taxon>
        <taxon>Sedentaria</taxon>
        <taxon>Canalipalpata</taxon>
        <taxon>Sabellida</taxon>
        <taxon>Siboglinidae</taxon>
        <taxon>Ridgeia</taxon>
    </lineage>
</organism>
<keyword evidence="7 8" id="KW-0472">Membrane</keyword>
<keyword evidence="6" id="KW-1133">Transmembrane helix</keyword>
<reference evidence="9" key="1">
    <citation type="journal article" date="2023" name="Mol. Biol. Evol.">
        <title>Third-Generation Sequencing Reveals the Adaptive Role of the Epigenome in Three Deep-Sea Polychaetes.</title>
        <authorList>
            <person name="Perez M."/>
            <person name="Aroh O."/>
            <person name="Sun Y."/>
            <person name="Lan Y."/>
            <person name="Juniper S.K."/>
            <person name="Young C.R."/>
            <person name="Angers B."/>
            <person name="Qian P.Y."/>
        </authorList>
    </citation>
    <scope>NUCLEOTIDE SEQUENCE</scope>
    <source>
        <strain evidence="9">R07B-5</strain>
    </source>
</reference>
<proteinExistence type="inferred from homology"/>
<comment type="similarity">
    <text evidence="2">Belongs to the mitochondrial carrier (TC 2.A.29) family.</text>
</comment>
<evidence type="ECO:0000313" key="10">
    <source>
        <dbReference type="Proteomes" id="UP001209878"/>
    </source>
</evidence>
<protein>
    <submittedName>
        <fullName evidence="9">Uncharacterized protein</fullName>
    </submittedName>
</protein>
<dbReference type="SUPFAM" id="SSF103506">
    <property type="entry name" value="Mitochondrial carrier"/>
    <property type="match status" value="1"/>
</dbReference>
<gene>
    <name evidence="9" type="ORF">NP493_403g04023</name>
</gene>
<dbReference type="PROSITE" id="PS50920">
    <property type="entry name" value="SOLCAR"/>
    <property type="match status" value="1"/>
</dbReference>